<dbReference type="PANTHER" id="PTHR12398:SF20">
    <property type="entry name" value="PROTEIN PHOSPHATASE 1 REGULATORY INHIBITOR SUBUNIT 2"/>
    <property type="match status" value="1"/>
</dbReference>
<feature type="compositionally biased region" description="Acidic residues" evidence="1">
    <location>
        <begin position="103"/>
        <end position="117"/>
    </location>
</feature>
<dbReference type="PANTHER" id="PTHR12398">
    <property type="entry name" value="PROTEIN PHOSPHATASE INHIBITOR"/>
    <property type="match status" value="1"/>
</dbReference>
<accession>A0A1Y1YJC8</accession>
<keyword evidence="3" id="KW-1185">Reference proteome</keyword>
<feature type="compositionally biased region" description="Basic and acidic residues" evidence="1">
    <location>
        <begin position="24"/>
        <end position="34"/>
    </location>
</feature>
<dbReference type="STRING" id="1314790.A0A1Y1YJC8"/>
<feature type="region of interest" description="Disordered" evidence="1">
    <location>
        <begin position="136"/>
        <end position="159"/>
    </location>
</feature>
<dbReference type="Proteomes" id="UP000193498">
    <property type="component" value="Unassembled WGS sequence"/>
</dbReference>
<dbReference type="GO" id="GO:0004864">
    <property type="term" value="F:protein phosphatase inhibitor activity"/>
    <property type="evidence" value="ECO:0007669"/>
    <property type="project" value="InterPro"/>
</dbReference>
<dbReference type="EMBL" id="MCFE01000121">
    <property type="protein sequence ID" value="ORX98058.1"/>
    <property type="molecule type" value="Genomic_DNA"/>
</dbReference>
<evidence type="ECO:0000313" key="2">
    <source>
        <dbReference type="EMBL" id="ORX98058.1"/>
    </source>
</evidence>
<evidence type="ECO:0000313" key="3">
    <source>
        <dbReference type="Proteomes" id="UP000193498"/>
    </source>
</evidence>
<proteinExistence type="predicted"/>
<gene>
    <name evidence="2" type="ORF">K493DRAFT_300124</name>
</gene>
<dbReference type="InterPro" id="IPR007062">
    <property type="entry name" value="PPI-2"/>
</dbReference>
<protein>
    <recommendedName>
        <fullName evidence="4">Protein phosphatase inhibitor 2</fullName>
    </recommendedName>
</protein>
<dbReference type="InParanoid" id="A0A1Y1YJC8"/>
<sequence>MDSSTSAKPKPRGILKNPLNPEGSSERPHKLKWDEDNLLLTEAQKDSTMKIDEPKTPYVRYDHENDIVLSDLDSIPDMSLSGSATIPPLDIESPSRGAHVVEENDWSEDEEEELDEEAKEKHERFLKMRAQHYHMGDALKHPVDVDDDESPDMEMDEDH</sequence>
<feature type="region of interest" description="Disordered" evidence="1">
    <location>
        <begin position="79"/>
        <end position="120"/>
    </location>
</feature>
<feature type="compositionally biased region" description="Acidic residues" evidence="1">
    <location>
        <begin position="145"/>
        <end position="159"/>
    </location>
</feature>
<dbReference type="Gene3D" id="6.10.250.1050">
    <property type="match status" value="1"/>
</dbReference>
<feature type="region of interest" description="Disordered" evidence="1">
    <location>
        <begin position="1"/>
        <end position="34"/>
    </location>
</feature>
<name>A0A1Y1YJC8_9FUNG</name>
<evidence type="ECO:0000256" key="1">
    <source>
        <dbReference type="SAM" id="MobiDB-lite"/>
    </source>
</evidence>
<reference evidence="2 3" key="1">
    <citation type="submission" date="2016-07" db="EMBL/GenBank/DDBJ databases">
        <title>Pervasive Adenine N6-methylation of Active Genes in Fungi.</title>
        <authorList>
            <consortium name="DOE Joint Genome Institute"/>
            <person name="Mondo S.J."/>
            <person name="Dannebaum R.O."/>
            <person name="Kuo R.C."/>
            <person name="Labutti K."/>
            <person name="Haridas S."/>
            <person name="Kuo A."/>
            <person name="Salamov A."/>
            <person name="Ahrendt S.R."/>
            <person name="Lipzen A."/>
            <person name="Sullivan W."/>
            <person name="Andreopoulos W.B."/>
            <person name="Clum A."/>
            <person name="Lindquist E."/>
            <person name="Daum C."/>
            <person name="Ramamoorthy G.K."/>
            <person name="Gryganskyi A."/>
            <person name="Culley D."/>
            <person name="Magnuson J.K."/>
            <person name="James T.Y."/>
            <person name="O'Malley M.A."/>
            <person name="Stajich J.E."/>
            <person name="Spatafora J.W."/>
            <person name="Visel A."/>
            <person name="Grigoriev I.V."/>
        </authorList>
    </citation>
    <scope>NUCLEOTIDE SEQUENCE [LARGE SCALE GENOMIC DNA]</scope>
    <source>
        <strain evidence="2 3">CBS 931.73</strain>
    </source>
</reference>
<dbReference type="Pfam" id="PF04979">
    <property type="entry name" value="IPP-2"/>
    <property type="match status" value="1"/>
</dbReference>
<dbReference type="AlphaFoldDB" id="A0A1Y1YJC8"/>
<dbReference type="OrthoDB" id="551302at2759"/>
<comment type="caution">
    <text evidence="2">The sequence shown here is derived from an EMBL/GenBank/DDBJ whole genome shotgun (WGS) entry which is preliminary data.</text>
</comment>
<evidence type="ECO:0008006" key="4">
    <source>
        <dbReference type="Google" id="ProtNLM"/>
    </source>
</evidence>
<dbReference type="GO" id="GO:0009966">
    <property type="term" value="P:regulation of signal transduction"/>
    <property type="evidence" value="ECO:0007669"/>
    <property type="project" value="InterPro"/>
</dbReference>
<organism evidence="2 3">
    <name type="scientific">Basidiobolus meristosporus CBS 931.73</name>
    <dbReference type="NCBI Taxonomy" id="1314790"/>
    <lineage>
        <taxon>Eukaryota</taxon>
        <taxon>Fungi</taxon>
        <taxon>Fungi incertae sedis</taxon>
        <taxon>Zoopagomycota</taxon>
        <taxon>Entomophthoromycotina</taxon>
        <taxon>Basidiobolomycetes</taxon>
        <taxon>Basidiobolales</taxon>
        <taxon>Basidiobolaceae</taxon>
        <taxon>Basidiobolus</taxon>
    </lineage>
</organism>